<feature type="compositionally biased region" description="Polar residues" evidence="1">
    <location>
        <begin position="937"/>
        <end position="953"/>
    </location>
</feature>
<feature type="region of interest" description="Disordered" evidence="1">
    <location>
        <begin position="233"/>
        <end position="263"/>
    </location>
</feature>
<gene>
    <name evidence="2" type="ORF">GCM10009839_45130</name>
</gene>
<evidence type="ECO:0000256" key="1">
    <source>
        <dbReference type="SAM" id="MobiDB-lite"/>
    </source>
</evidence>
<evidence type="ECO:0000313" key="2">
    <source>
        <dbReference type="EMBL" id="GAA2038515.1"/>
    </source>
</evidence>
<protein>
    <submittedName>
        <fullName evidence="2">Uncharacterized protein</fullName>
    </submittedName>
</protein>
<comment type="caution">
    <text evidence="2">The sequence shown here is derived from an EMBL/GenBank/DDBJ whole genome shotgun (WGS) entry which is preliminary data.</text>
</comment>
<sequence>MAVKFMRSAGDSRLYEGDAGPGRLLLVLPNGYQYTTIDFGTAWSDPALHGTFVYAAGPVGESATTAGDFVAAVLARIAAAGAARGWMWLADPAAWQAGRGGLTAANAPVLGLNADGTAATTQLDAPIVPGVALTVANGSRLVLGATTVRINGAVQFTGAHAPAGPAAPGADLGCDQGTVGLLGFDYSASRDTLLNNACWGFQYVTPTGYEWFGLADGGSVAIRFAAAVDPSDPVNTWSRQASPAPKAKSSGKNAKNKSTASESLRSRLAFTGKDENGAQTVLHTPFRTRQGAPVILYIRSDNAALVFTPGSGRTGQGGAMQLAPSGDFELGVKNSPDPSDLMCGLQGTEIVTIRPATTSHQGDILRFTPYQPAYAPRFPFPDASPLTAPIDAAPALLDGTCTTSWATVVSTRDETVPYVAQPDGAALYGQNDPIWNLGSQLMGWKKPSDALSDKVPFPLLPYAATGALRAGTFTPADAEDFEREVLSPTRRRRVPAGISSGTDVYSTVTSSGLLATVKGGKWTQILLAQTPPLGMYFCNPAPELQQAFQSGELFLVAANHDKLGPAFRGLDGQCQGTQPGFANTVDIGGWELAANVGTRNHYADYSNVLIIKGRKGKLYDPANPAAGLFSNPERWTAPGTFAAPADLVNNPKPPPAQLPGPADAAETVVLAQWLKDYFAAAWKTGDPDLEHFRRIATDENWTGVLVLRADIAAVPADLVGITAGITDPAGFHAHHLGIEITPVSTKTGPVPGPTLSGTSSLFGLIDYQDPAFTPPEAGQPATAVRPATGRTYDFRLLSLKVVFANSAVGAFHSYAQLTATSWFDTRVDRMSGADNPYRAIVLEGTLQSDDGQPVYTMATDADTVFFFDHDVLARLEITGAVMSTRDTGRHDSGDTLARSWFGLTGFLDFKTPRVLDPTAPGGEYAFDVFSFGSEESQTADPLSASQTPATEESSGPGRGLAFSNLGILMTFPPDQPADSALTLEAGEIRFDTVTSTARPGSLFRQFALDVAGLRTGTAETPPEAAGFTPVATAARLTGVGGGRWWGVEYRLPLGTPGNLAGRAGLSARLLTAWAADPSQGARPIQLPDRQSARAYHAAVALSLPGSDGGAKLIGLQNVLKLSVGQIRLLYDTGAGAFLLLFSEIALKLYGLLSIPPGSTLFTLFGDPAGSGEASGLGWYAMYRKDDGGAS</sequence>
<dbReference type="Proteomes" id="UP001500751">
    <property type="component" value="Unassembled WGS sequence"/>
</dbReference>
<keyword evidence="3" id="KW-1185">Reference proteome</keyword>
<feature type="compositionally biased region" description="Low complexity" evidence="1">
    <location>
        <begin position="241"/>
        <end position="261"/>
    </location>
</feature>
<dbReference type="RefSeq" id="WP_344667617.1">
    <property type="nucleotide sequence ID" value="NZ_BAAAQN010000026.1"/>
</dbReference>
<proteinExistence type="predicted"/>
<name>A0ABP5G1F6_9ACTN</name>
<organism evidence="2 3">
    <name type="scientific">Catenulispora yoronensis</name>
    <dbReference type="NCBI Taxonomy" id="450799"/>
    <lineage>
        <taxon>Bacteria</taxon>
        <taxon>Bacillati</taxon>
        <taxon>Actinomycetota</taxon>
        <taxon>Actinomycetes</taxon>
        <taxon>Catenulisporales</taxon>
        <taxon>Catenulisporaceae</taxon>
        <taxon>Catenulispora</taxon>
    </lineage>
</organism>
<dbReference type="EMBL" id="BAAAQN010000026">
    <property type="protein sequence ID" value="GAA2038515.1"/>
    <property type="molecule type" value="Genomic_DNA"/>
</dbReference>
<accession>A0ABP5G1F6</accession>
<feature type="region of interest" description="Disordered" evidence="1">
    <location>
        <begin position="937"/>
        <end position="957"/>
    </location>
</feature>
<evidence type="ECO:0000313" key="3">
    <source>
        <dbReference type="Proteomes" id="UP001500751"/>
    </source>
</evidence>
<reference evidence="3" key="1">
    <citation type="journal article" date="2019" name="Int. J. Syst. Evol. Microbiol.">
        <title>The Global Catalogue of Microorganisms (GCM) 10K type strain sequencing project: providing services to taxonomists for standard genome sequencing and annotation.</title>
        <authorList>
            <consortium name="The Broad Institute Genomics Platform"/>
            <consortium name="The Broad Institute Genome Sequencing Center for Infectious Disease"/>
            <person name="Wu L."/>
            <person name="Ma J."/>
        </authorList>
    </citation>
    <scope>NUCLEOTIDE SEQUENCE [LARGE SCALE GENOMIC DNA]</scope>
    <source>
        <strain evidence="3">JCM 16014</strain>
    </source>
</reference>